<name>A0A1V9Y1D9_9ACAR</name>
<keyword evidence="2" id="KW-1185">Reference proteome</keyword>
<evidence type="ECO:0000313" key="1">
    <source>
        <dbReference type="EMBL" id="OQR79512.1"/>
    </source>
</evidence>
<dbReference type="EMBL" id="MNPL01001026">
    <property type="protein sequence ID" value="OQR79512.1"/>
    <property type="molecule type" value="Genomic_DNA"/>
</dbReference>
<dbReference type="Proteomes" id="UP000192247">
    <property type="component" value="Unassembled WGS sequence"/>
</dbReference>
<proteinExistence type="predicted"/>
<dbReference type="InParanoid" id="A0A1V9Y1D9"/>
<gene>
    <name evidence="1" type="ORF">BIW11_02547</name>
</gene>
<comment type="caution">
    <text evidence="1">The sequence shown here is derived from an EMBL/GenBank/DDBJ whole genome shotgun (WGS) entry which is preliminary data.</text>
</comment>
<accession>A0A1V9Y1D9</accession>
<evidence type="ECO:0000313" key="2">
    <source>
        <dbReference type="Proteomes" id="UP000192247"/>
    </source>
</evidence>
<dbReference type="AlphaFoldDB" id="A0A1V9Y1D9"/>
<protein>
    <submittedName>
        <fullName evidence="1">Uncharacterized protein</fullName>
    </submittedName>
</protein>
<sequence>MSVLVLRICFAFSSLYDVLLLALLVVVMFPETLSLSPAKFTLAPSPLLHLSPSLVSFMMSQPGVRGSAPILVPPAVRTLPTSMAGVQ</sequence>
<reference evidence="1 2" key="1">
    <citation type="journal article" date="2017" name="Gigascience">
        <title>Draft genome of the honey bee ectoparasitic mite, Tropilaelaps mercedesae, is shaped by the parasitic life history.</title>
        <authorList>
            <person name="Dong X."/>
            <person name="Armstrong S.D."/>
            <person name="Xia D."/>
            <person name="Makepeace B.L."/>
            <person name="Darby A.C."/>
            <person name="Kadowaki T."/>
        </authorList>
    </citation>
    <scope>NUCLEOTIDE SEQUENCE [LARGE SCALE GENOMIC DNA]</scope>
    <source>
        <strain evidence="1">Wuxi-XJTLU</strain>
    </source>
</reference>
<organism evidence="1 2">
    <name type="scientific">Tropilaelaps mercedesae</name>
    <dbReference type="NCBI Taxonomy" id="418985"/>
    <lineage>
        <taxon>Eukaryota</taxon>
        <taxon>Metazoa</taxon>
        <taxon>Ecdysozoa</taxon>
        <taxon>Arthropoda</taxon>
        <taxon>Chelicerata</taxon>
        <taxon>Arachnida</taxon>
        <taxon>Acari</taxon>
        <taxon>Parasitiformes</taxon>
        <taxon>Mesostigmata</taxon>
        <taxon>Gamasina</taxon>
        <taxon>Dermanyssoidea</taxon>
        <taxon>Laelapidae</taxon>
        <taxon>Tropilaelaps</taxon>
    </lineage>
</organism>